<dbReference type="Gene3D" id="1.10.1370.40">
    <property type="match status" value="1"/>
</dbReference>
<dbReference type="InterPro" id="IPR045090">
    <property type="entry name" value="Pept_M3A_M3B"/>
</dbReference>
<proteinExistence type="inferred from homology"/>
<evidence type="ECO:0000256" key="7">
    <source>
        <dbReference type="RuleBase" id="RU003435"/>
    </source>
</evidence>
<dbReference type="Pfam" id="PF01432">
    <property type="entry name" value="Peptidase_M3"/>
    <property type="match status" value="1"/>
</dbReference>
<keyword evidence="6 7" id="KW-0482">Metalloprotease</keyword>
<dbReference type="GO" id="GO:0004180">
    <property type="term" value="F:carboxypeptidase activity"/>
    <property type="evidence" value="ECO:0007669"/>
    <property type="project" value="TreeGrafter"/>
</dbReference>
<dbReference type="KEGG" id="psin:CAK95_12930"/>
<dbReference type="CDD" id="cd06456">
    <property type="entry name" value="M3A_DCP"/>
    <property type="match status" value="1"/>
</dbReference>
<dbReference type="InterPro" id="IPR034005">
    <property type="entry name" value="M3A_DCP"/>
</dbReference>
<dbReference type="GO" id="GO:0046872">
    <property type="term" value="F:metal ion binding"/>
    <property type="evidence" value="ECO:0007669"/>
    <property type="project" value="UniProtKB-UniRule"/>
</dbReference>
<dbReference type="InterPro" id="IPR024077">
    <property type="entry name" value="Neurolysin/TOP_dom2"/>
</dbReference>
<dbReference type="GO" id="GO:0004222">
    <property type="term" value="F:metalloendopeptidase activity"/>
    <property type="evidence" value="ECO:0007669"/>
    <property type="project" value="InterPro"/>
</dbReference>
<evidence type="ECO:0000313" key="8">
    <source>
        <dbReference type="EMBL" id="ARP99883.1"/>
    </source>
</evidence>
<name>A0A1W6ZR63_9HYPH</name>
<evidence type="ECO:0000256" key="6">
    <source>
        <dbReference type="ARBA" id="ARBA00023049"/>
    </source>
</evidence>
<evidence type="ECO:0000256" key="2">
    <source>
        <dbReference type="ARBA" id="ARBA00022670"/>
    </source>
</evidence>
<organism evidence="8 9">
    <name type="scientific">Pseudorhodoplanes sinuspersici</name>
    <dbReference type="NCBI Taxonomy" id="1235591"/>
    <lineage>
        <taxon>Bacteria</taxon>
        <taxon>Pseudomonadati</taxon>
        <taxon>Pseudomonadota</taxon>
        <taxon>Alphaproteobacteria</taxon>
        <taxon>Hyphomicrobiales</taxon>
        <taxon>Pseudorhodoplanes</taxon>
    </lineage>
</organism>
<evidence type="ECO:0000256" key="3">
    <source>
        <dbReference type="ARBA" id="ARBA00022723"/>
    </source>
</evidence>
<dbReference type="SUPFAM" id="SSF55486">
    <property type="entry name" value="Metalloproteases ('zincins'), catalytic domain"/>
    <property type="match status" value="1"/>
</dbReference>
<evidence type="ECO:0000313" key="9">
    <source>
        <dbReference type="Proteomes" id="UP000194137"/>
    </source>
</evidence>
<dbReference type="Proteomes" id="UP000194137">
    <property type="component" value="Chromosome"/>
</dbReference>
<keyword evidence="3 7" id="KW-0479">Metal-binding</keyword>
<dbReference type="InterPro" id="IPR001567">
    <property type="entry name" value="Pept_M3A_M3B_dom"/>
</dbReference>
<evidence type="ECO:0000256" key="4">
    <source>
        <dbReference type="ARBA" id="ARBA00022801"/>
    </source>
</evidence>
<comment type="similarity">
    <text evidence="1 7">Belongs to the peptidase M3 family.</text>
</comment>
<reference evidence="8 9" key="1">
    <citation type="submission" date="2017-05" db="EMBL/GenBank/DDBJ databases">
        <title>Full genome sequence of Pseudorhodoplanes sinuspersici.</title>
        <authorList>
            <person name="Dastgheib S.M.M."/>
            <person name="Shavandi M."/>
            <person name="Tirandaz H."/>
        </authorList>
    </citation>
    <scope>NUCLEOTIDE SEQUENCE [LARGE SCALE GENOMIC DNA]</scope>
    <source>
        <strain evidence="8 9">RIPI110</strain>
    </source>
</reference>
<dbReference type="GO" id="GO:0006508">
    <property type="term" value="P:proteolysis"/>
    <property type="evidence" value="ECO:0007669"/>
    <property type="project" value="UniProtKB-KW"/>
</dbReference>
<gene>
    <name evidence="8" type="ORF">CAK95_12930</name>
</gene>
<protein>
    <submittedName>
        <fullName evidence="8">Peptidase M3</fullName>
    </submittedName>
</protein>
<keyword evidence="9" id="KW-1185">Reference proteome</keyword>
<dbReference type="FunFam" id="3.40.390.10:FF:000009">
    <property type="entry name" value="Oligopeptidase A"/>
    <property type="match status" value="1"/>
</dbReference>
<accession>A0A1W6ZR63</accession>
<keyword evidence="2 7" id="KW-0645">Protease</keyword>
<keyword evidence="4 7" id="KW-0378">Hydrolase</keyword>
<dbReference type="EMBL" id="CP021112">
    <property type="protein sequence ID" value="ARP99883.1"/>
    <property type="molecule type" value="Genomic_DNA"/>
</dbReference>
<evidence type="ECO:0000256" key="1">
    <source>
        <dbReference type="ARBA" id="ARBA00006040"/>
    </source>
</evidence>
<dbReference type="Gene3D" id="1.10.1370.10">
    <property type="entry name" value="Neurolysin, domain 3"/>
    <property type="match status" value="1"/>
</dbReference>
<dbReference type="Gene3D" id="3.40.390.10">
    <property type="entry name" value="Collagenase (Catalytic Domain)"/>
    <property type="match status" value="1"/>
</dbReference>
<dbReference type="PANTHER" id="PTHR43660">
    <property type="entry name" value="DIPEPTIDYL CARBOXYPEPTIDASE"/>
    <property type="match status" value="1"/>
</dbReference>
<dbReference type="GO" id="GO:0005829">
    <property type="term" value="C:cytosol"/>
    <property type="evidence" value="ECO:0007669"/>
    <property type="project" value="TreeGrafter"/>
</dbReference>
<dbReference type="OrthoDB" id="9773538at2"/>
<dbReference type="PANTHER" id="PTHR43660:SF1">
    <property type="entry name" value="DIPEPTIDYL CARBOXYPEPTIDASE"/>
    <property type="match status" value="1"/>
</dbReference>
<dbReference type="AlphaFoldDB" id="A0A1W6ZR63"/>
<dbReference type="InterPro" id="IPR024079">
    <property type="entry name" value="MetalloPept_cat_dom_sf"/>
</dbReference>
<sequence>MNPQTAMDAAASAKNPLLAPWNNAFEVPPFAEILPDHFVPAFEQAMAEHDSEIAAIIANPASPDFENTIAALELSGRALSRTSDVFFALSGADTNDAIMTVEREMSPRLAAHYDAIYLNGDLSSRVEAVFQNAASLNLTDEQTRVLERYRTAFRRAGAHLPPAAKKRLAEIGQRLATLGTAFSQNVLTDERDTFIVLETEADLAGLPDFLRAAAREAAEERGLAGKHVITLSRSIVEPFLQYSSRRDLREKAFRAWMTRGDNNNATDNKAIIAETVALRAERAKLLGFRTYADYRLDDSMAKTPGRVRDLLGEVWPRALKRALADRDALQALAQAEGGNFKIAPWDWRYYAEKLRKKLHDVDEAAIKPYFQLDKIIAAAFDTAHRLFGLQFKPREDIPVWHPDVRVWDVTDAKGQHVALFFGDYFARPSKHSGAWMTALREQEKLRGNIRPLIINVMNFAKGADGEPTLLSFDDARTLFHEFGHALHGLLSDVTYPTISGTNVDTDFVELPSQLYEHWFEQPDVLRRFAVHYRTGEPIPEELLARLLKARTFNQGCTTLEYVSSALVDLEFHSLESADALDVTEFERKTLDKLGMPEEIVMRHRSPHFQHVFAGGGYSSAYYSYMWSEVLDADAFRAFEETGDIFDKATAERLRDNIYAAGGRRTSDDAYIGFRGKLPSVDALLARRGLVDAVPSGEA</sequence>
<evidence type="ECO:0000256" key="5">
    <source>
        <dbReference type="ARBA" id="ARBA00022833"/>
    </source>
</evidence>
<comment type="cofactor">
    <cofactor evidence="7">
        <name>Zn(2+)</name>
        <dbReference type="ChEBI" id="CHEBI:29105"/>
    </cofactor>
    <text evidence="7">Binds 1 zinc ion.</text>
</comment>
<dbReference type="RefSeq" id="WP_086088288.1">
    <property type="nucleotide sequence ID" value="NZ_CP021112.1"/>
</dbReference>
<keyword evidence="5 7" id="KW-0862">Zinc</keyword>